<sequence length="57" mass="6438">IDRESDHLRGKSTNLKSSNFSGIVGDYISYQNGYVQEDCELWQSEGSLDCGVYMLKT</sequence>
<gene>
    <name evidence="1" type="ORF">EJB05_43246</name>
</gene>
<reference evidence="1 2" key="1">
    <citation type="journal article" date="2019" name="Sci. Rep.">
        <title>A high-quality genome of Eragrostis curvula grass provides insights into Poaceae evolution and supports new strategies to enhance forage quality.</title>
        <authorList>
            <person name="Carballo J."/>
            <person name="Santos B.A.C.M."/>
            <person name="Zappacosta D."/>
            <person name="Garbus I."/>
            <person name="Selva J.P."/>
            <person name="Gallo C.A."/>
            <person name="Diaz A."/>
            <person name="Albertini E."/>
            <person name="Caccamo M."/>
            <person name="Echenique V."/>
        </authorList>
    </citation>
    <scope>NUCLEOTIDE SEQUENCE [LARGE SCALE GENOMIC DNA]</scope>
    <source>
        <strain evidence="2">cv. Victoria</strain>
        <tissue evidence="1">Leaf</tissue>
    </source>
</reference>
<feature type="non-terminal residue" evidence="1">
    <location>
        <position position="1"/>
    </location>
</feature>
<dbReference type="EMBL" id="RWGY01000039">
    <property type="protein sequence ID" value="TVU09751.1"/>
    <property type="molecule type" value="Genomic_DNA"/>
</dbReference>
<dbReference type="Gramene" id="TVU09751">
    <property type="protein sequence ID" value="TVU09751"/>
    <property type="gene ID" value="EJB05_43246"/>
</dbReference>
<dbReference type="Proteomes" id="UP000324897">
    <property type="component" value="Chromosome 3"/>
</dbReference>
<evidence type="ECO:0000313" key="2">
    <source>
        <dbReference type="Proteomes" id="UP000324897"/>
    </source>
</evidence>
<accession>A0A5J9TGI4</accession>
<protein>
    <submittedName>
        <fullName evidence="1">Uncharacterized protein</fullName>
    </submittedName>
</protein>
<organism evidence="1 2">
    <name type="scientific">Eragrostis curvula</name>
    <name type="common">weeping love grass</name>
    <dbReference type="NCBI Taxonomy" id="38414"/>
    <lineage>
        <taxon>Eukaryota</taxon>
        <taxon>Viridiplantae</taxon>
        <taxon>Streptophyta</taxon>
        <taxon>Embryophyta</taxon>
        <taxon>Tracheophyta</taxon>
        <taxon>Spermatophyta</taxon>
        <taxon>Magnoliopsida</taxon>
        <taxon>Liliopsida</taxon>
        <taxon>Poales</taxon>
        <taxon>Poaceae</taxon>
        <taxon>PACMAD clade</taxon>
        <taxon>Chloridoideae</taxon>
        <taxon>Eragrostideae</taxon>
        <taxon>Eragrostidinae</taxon>
        <taxon>Eragrostis</taxon>
    </lineage>
</organism>
<proteinExistence type="predicted"/>
<name>A0A5J9TGI4_9POAL</name>
<evidence type="ECO:0000313" key="1">
    <source>
        <dbReference type="EMBL" id="TVU09751.1"/>
    </source>
</evidence>
<dbReference type="AlphaFoldDB" id="A0A5J9TGI4"/>
<comment type="caution">
    <text evidence="1">The sequence shown here is derived from an EMBL/GenBank/DDBJ whole genome shotgun (WGS) entry which is preliminary data.</text>
</comment>
<keyword evidence="2" id="KW-1185">Reference proteome</keyword>